<name>A0A078B6C4_STYLE</name>
<dbReference type="EMBL" id="CCKQ01018145">
    <property type="protein sequence ID" value="CDW90075.1"/>
    <property type="molecule type" value="Genomic_DNA"/>
</dbReference>
<dbReference type="Pfam" id="PF01545">
    <property type="entry name" value="Cation_efflux"/>
    <property type="match status" value="1"/>
</dbReference>
<dbReference type="GO" id="GO:0016020">
    <property type="term" value="C:membrane"/>
    <property type="evidence" value="ECO:0007669"/>
    <property type="project" value="UniProtKB-SubCell"/>
</dbReference>
<feature type="region of interest" description="Disordered" evidence="8">
    <location>
        <begin position="1"/>
        <end position="50"/>
    </location>
</feature>
<keyword evidence="3" id="KW-0813">Transport</keyword>
<keyword evidence="6" id="KW-0406">Ion transport</keyword>
<dbReference type="InterPro" id="IPR058533">
    <property type="entry name" value="Cation_efflux_TM"/>
</dbReference>
<evidence type="ECO:0000256" key="5">
    <source>
        <dbReference type="ARBA" id="ARBA00022989"/>
    </source>
</evidence>
<comment type="subcellular location">
    <subcellularLocation>
        <location evidence="1">Membrane</location>
        <topology evidence="1">Multi-pass membrane protein</topology>
    </subcellularLocation>
</comment>
<dbReference type="Proteomes" id="UP000039865">
    <property type="component" value="Unassembled WGS sequence"/>
</dbReference>
<protein>
    <submittedName>
        <fullName evidence="11">Zinc transporter 7</fullName>
    </submittedName>
</protein>
<dbReference type="GO" id="GO:0006882">
    <property type="term" value="P:intracellular zinc ion homeostasis"/>
    <property type="evidence" value="ECO:0007669"/>
    <property type="project" value="InterPro"/>
</dbReference>
<comment type="similarity">
    <text evidence="2">Belongs to the cation diffusion facilitator (CDF) transporter (TC 2.A.4) family. SLC30A subfamily.</text>
</comment>
<evidence type="ECO:0000259" key="10">
    <source>
        <dbReference type="Pfam" id="PF01545"/>
    </source>
</evidence>
<dbReference type="GO" id="GO:0005385">
    <property type="term" value="F:zinc ion transmembrane transporter activity"/>
    <property type="evidence" value="ECO:0007669"/>
    <property type="project" value="InterPro"/>
</dbReference>
<feature type="transmembrane region" description="Helical" evidence="9">
    <location>
        <begin position="97"/>
        <end position="114"/>
    </location>
</feature>
<dbReference type="Gene3D" id="1.20.1510.10">
    <property type="entry name" value="Cation efflux protein transmembrane domain"/>
    <property type="match status" value="1"/>
</dbReference>
<reference evidence="11 12" key="1">
    <citation type="submission" date="2014-06" db="EMBL/GenBank/DDBJ databases">
        <authorList>
            <person name="Swart Estienne"/>
        </authorList>
    </citation>
    <scope>NUCLEOTIDE SEQUENCE [LARGE SCALE GENOMIC DNA]</scope>
    <source>
        <strain evidence="11 12">130c</strain>
    </source>
</reference>
<evidence type="ECO:0000256" key="1">
    <source>
        <dbReference type="ARBA" id="ARBA00004141"/>
    </source>
</evidence>
<keyword evidence="12" id="KW-1185">Reference proteome</keyword>
<feature type="transmembrane region" description="Helical" evidence="9">
    <location>
        <begin position="284"/>
        <end position="307"/>
    </location>
</feature>
<accession>A0A078B6C4</accession>
<feature type="transmembrane region" description="Helical" evidence="9">
    <location>
        <begin position="221"/>
        <end position="239"/>
    </location>
</feature>
<dbReference type="AlphaFoldDB" id="A0A078B6C4"/>
<feature type="transmembrane region" description="Helical" evidence="9">
    <location>
        <begin position="134"/>
        <end position="153"/>
    </location>
</feature>
<dbReference type="OMA" id="MIGITHT"/>
<dbReference type="InterPro" id="IPR027469">
    <property type="entry name" value="Cation_efflux_TMD_sf"/>
</dbReference>
<evidence type="ECO:0000256" key="7">
    <source>
        <dbReference type="ARBA" id="ARBA00023136"/>
    </source>
</evidence>
<evidence type="ECO:0000313" key="12">
    <source>
        <dbReference type="Proteomes" id="UP000039865"/>
    </source>
</evidence>
<evidence type="ECO:0000313" key="11">
    <source>
        <dbReference type="EMBL" id="CDW90075.1"/>
    </source>
</evidence>
<proteinExistence type="inferred from homology"/>
<dbReference type="InParanoid" id="A0A078B6C4"/>
<feature type="transmembrane region" description="Helical" evidence="9">
    <location>
        <begin position="319"/>
        <end position="341"/>
    </location>
</feature>
<dbReference type="PANTHER" id="PTHR45755">
    <property type="match status" value="1"/>
</dbReference>
<evidence type="ECO:0000256" key="3">
    <source>
        <dbReference type="ARBA" id="ARBA00022448"/>
    </source>
</evidence>
<evidence type="ECO:0000256" key="4">
    <source>
        <dbReference type="ARBA" id="ARBA00022692"/>
    </source>
</evidence>
<dbReference type="InterPro" id="IPR045316">
    <property type="entry name" value="Msc2-like"/>
</dbReference>
<evidence type="ECO:0000256" key="8">
    <source>
        <dbReference type="SAM" id="MobiDB-lite"/>
    </source>
</evidence>
<evidence type="ECO:0000256" key="6">
    <source>
        <dbReference type="ARBA" id="ARBA00023065"/>
    </source>
</evidence>
<keyword evidence="7 9" id="KW-0472">Membrane</keyword>
<gene>
    <name evidence="11" type="primary">Contig19269.g20427</name>
    <name evidence="11" type="ORF">STYLEM_19215</name>
</gene>
<dbReference type="OrthoDB" id="78669at2759"/>
<sequence>MEIIIDKSAVSKRKSHKHSNQDGSQSEISDTDHELQMKKTSQSNSKGAQAQSKKDLPLDYKKISETILVYVTIMCSFAIVEGMIGITHTNVHLVRDFLNSFLMISALVFSSKALELSLNKEDEDYEYGYRRFNILAAFVNSVYLMFSFMFNFVDNLHHMVEHWEVDSHKGLNSTLAFDSNNSTWQSANDHNTNHTLGDGHSHATLHVAHNDQQHMKEMNQYLTLFTFLRMCCLGGYLYFESMNHNVHDYMTVNWINWPKTSNITAFKRRVKECSKWDSYRINVYSISLLVSCEFLNCVGNIWVYYLCMNFGILENILSILKGIIIITASVPLCLDLCFTLLQRINPSQLGYLIEDKLRRIGYMEGVISVKQWNVWCLDKSHRVCSLTVMISENADPDMIRRIIKQKLVNKYCEKLYVHIVQ</sequence>
<keyword evidence="5 9" id="KW-1133">Transmembrane helix</keyword>
<dbReference type="SUPFAM" id="SSF161111">
    <property type="entry name" value="Cation efflux protein transmembrane domain-like"/>
    <property type="match status" value="1"/>
</dbReference>
<evidence type="ECO:0000256" key="9">
    <source>
        <dbReference type="SAM" id="Phobius"/>
    </source>
</evidence>
<dbReference type="PANTHER" id="PTHR45755:SF4">
    <property type="entry name" value="ZINC TRANSPORTER 7"/>
    <property type="match status" value="1"/>
</dbReference>
<feature type="compositionally biased region" description="Polar residues" evidence="8">
    <location>
        <begin position="38"/>
        <end position="50"/>
    </location>
</feature>
<dbReference type="GO" id="GO:0005794">
    <property type="term" value="C:Golgi apparatus"/>
    <property type="evidence" value="ECO:0007669"/>
    <property type="project" value="TreeGrafter"/>
</dbReference>
<keyword evidence="4 9" id="KW-0812">Transmembrane</keyword>
<feature type="transmembrane region" description="Helical" evidence="9">
    <location>
        <begin position="67"/>
        <end position="85"/>
    </location>
</feature>
<evidence type="ECO:0000256" key="2">
    <source>
        <dbReference type="ARBA" id="ARBA00008873"/>
    </source>
</evidence>
<organism evidence="11 12">
    <name type="scientific">Stylonychia lemnae</name>
    <name type="common">Ciliate</name>
    <dbReference type="NCBI Taxonomy" id="5949"/>
    <lineage>
        <taxon>Eukaryota</taxon>
        <taxon>Sar</taxon>
        <taxon>Alveolata</taxon>
        <taxon>Ciliophora</taxon>
        <taxon>Intramacronucleata</taxon>
        <taxon>Spirotrichea</taxon>
        <taxon>Stichotrichia</taxon>
        <taxon>Sporadotrichida</taxon>
        <taxon>Oxytrichidae</taxon>
        <taxon>Stylonychinae</taxon>
        <taxon>Stylonychia</taxon>
    </lineage>
</organism>
<feature type="domain" description="Cation efflux protein transmembrane" evidence="10">
    <location>
        <begin position="68"/>
        <end position="169"/>
    </location>
</feature>